<feature type="domain" description="RCK C-terminal" evidence="8">
    <location>
        <begin position="280"/>
        <end position="366"/>
    </location>
</feature>
<evidence type="ECO:0000256" key="7">
    <source>
        <dbReference type="SAM" id="Phobius"/>
    </source>
</evidence>
<comment type="caution">
    <text evidence="9">The sequence shown here is derived from an EMBL/GenBank/DDBJ whole genome shotgun (WGS) entry which is preliminary data.</text>
</comment>
<keyword evidence="3 7" id="KW-0812">Transmembrane</keyword>
<name>A0A6N8F597_9GAMM</name>
<feature type="transmembrane region" description="Helical" evidence="7">
    <location>
        <begin position="54"/>
        <end position="78"/>
    </location>
</feature>
<dbReference type="GO" id="GO:0008324">
    <property type="term" value="F:monoatomic cation transmembrane transporter activity"/>
    <property type="evidence" value="ECO:0007669"/>
    <property type="project" value="InterPro"/>
</dbReference>
<feature type="transmembrane region" description="Helical" evidence="7">
    <location>
        <begin position="26"/>
        <end position="42"/>
    </location>
</feature>
<dbReference type="EMBL" id="WOCD01000001">
    <property type="protein sequence ID" value="MUH71358.1"/>
    <property type="molecule type" value="Genomic_DNA"/>
</dbReference>
<dbReference type="GO" id="GO:0006813">
    <property type="term" value="P:potassium ion transport"/>
    <property type="evidence" value="ECO:0007669"/>
    <property type="project" value="InterPro"/>
</dbReference>
<dbReference type="Pfam" id="PF02080">
    <property type="entry name" value="TrkA_C"/>
    <property type="match status" value="2"/>
</dbReference>
<organism evidence="9 10">
    <name type="scientific">Psychrosphaera haliotis</name>
    <dbReference type="NCBI Taxonomy" id="555083"/>
    <lineage>
        <taxon>Bacteria</taxon>
        <taxon>Pseudomonadati</taxon>
        <taxon>Pseudomonadota</taxon>
        <taxon>Gammaproteobacteria</taxon>
        <taxon>Alteromonadales</taxon>
        <taxon>Pseudoalteromonadaceae</taxon>
        <taxon>Psychrosphaera</taxon>
    </lineage>
</organism>
<feature type="transmembrane region" description="Helical" evidence="7">
    <location>
        <begin position="134"/>
        <end position="153"/>
    </location>
</feature>
<feature type="transmembrane region" description="Helical" evidence="7">
    <location>
        <begin position="512"/>
        <end position="531"/>
    </location>
</feature>
<keyword evidence="2" id="KW-0813">Transport</keyword>
<dbReference type="InterPro" id="IPR004680">
    <property type="entry name" value="Cit_transptr-like_dom"/>
</dbReference>
<keyword evidence="4" id="KW-0677">Repeat</keyword>
<dbReference type="OrthoDB" id="9809303at2"/>
<evidence type="ECO:0000313" key="9">
    <source>
        <dbReference type="EMBL" id="MUH71358.1"/>
    </source>
</evidence>
<dbReference type="Pfam" id="PF03600">
    <property type="entry name" value="CitMHS"/>
    <property type="match status" value="1"/>
</dbReference>
<dbReference type="InterPro" id="IPR051679">
    <property type="entry name" value="DASS-Related_Transporters"/>
</dbReference>
<dbReference type="PANTHER" id="PTHR43652:SF2">
    <property type="entry name" value="BASIC AMINO ACID ANTIPORTER YFCC-RELATED"/>
    <property type="match status" value="1"/>
</dbReference>
<evidence type="ECO:0000256" key="2">
    <source>
        <dbReference type="ARBA" id="ARBA00022448"/>
    </source>
</evidence>
<feature type="domain" description="RCK C-terminal" evidence="8">
    <location>
        <begin position="193"/>
        <end position="278"/>
    </location>
</feature>
<feature type="transmembrane region" description="Helical" evidence="7">
    <location>
        <begin position="173"/>
        <end position="192"/>
    </location>
</feature>
<evidence type="ECO:0000256" key="6">
    <source>
        <dbReference type="ARBA" id="ARBA00023136"/>
    </source>
</evidence>
<evidence type="ECO:0000256" key="1">
    <source>
        <dbReference type="ARBA" id="ARBA00004141"/>
    </source>
</evidence>
<feature type="transmembrane region" description="Helical" evidence="7">
    <location>
        <begin position="428"/>
        <end position="447"/>
    </location>
</feature>
<dbReference type="GO" id="GO:0005886">
    <property type="term" value="C:plasma membrane"/>
    <property type="evidence" value="ECO:0007669"/>
    <property type="project" value="TreeGrafter"/>
</dbReference>
<dbReference type="PANTHER" id="PTHR43652">
    <property type="entry name" value="BASIC AMINO ACID ANTIPORTER YFCC-RELATED"/>
    <property type="match status" value="1"/>
</dbReference>
<evidence type="ECO:0000256" key="3">
    <source>
        <dbReference type="ARBA" id="ARBA00022692"/>
    </source>
</evidence>
<accession>A0A6N8F597</accession>
<dbReference type="Gene3D" id="3.30.70.1450">
    <property type="entry name" value="Regulator of K+ conductance, C-terminal domain"/>
    <property type="match status" value="2"/>
</dbReference>
<keyword evidence="5 7" id="KW-1133">Transmembrane helix</keyword>
<dbReference type="PROSITE" id="PS51202">
    <property type="entry name" value="RCK_C"/>
    <property type="match status" value="2"/>
</dbReference>
<evidence type="ECO:0000256" key="5">
    <source>
        <dbReference type="ARBA" id="ARBA00022989"/>
    </source>
</evidence>
<feature type="transmembrane region" description="Helical" evidence="7">
    <location>
        <begin position="90"/>
        <end position="114"/>
    </location>
</feature>
<keyword evidence="6 7" id="KW-0472">Membrane</keyword>
<evidence type="ECO:0000256" key="4">
    <source>
        <dbReference type="ARBA" id="ARBA00022737"/>
    </source>
</evidence>
<dbReference type="InterPro" id="IPR006037">
    <property type="entry name" value="RCK_C"/>
</dbReference>
<evidence type="ECO:0000259" key="8">
    <source>
        <dbReference type="PROSITE" id="PS51202"/>
    </source>
</evidence>
<protein>
    <submittedName>
        <fullName evidence="9">SLC13 family permease</fullName>
    </submittedName>
</protein>
<reference evidence="9 10" key="1">
    <citation type="submission" date="2019-11" db="EMBL/GenBank/DDBJ databases">
        <title>P. haliotis isolates from Z. marina roots.</title>
        <authorList>
            <person name="Cohen M."/>
            <person name="Jospin G."/>
            <person name="Eisen J.A."/>
            <person name="Coil D.A."/>
        </authorList>
    </citation>
    <scope>NUCLEOTIDE SEQUENCE [LARGE SCALE GENOMIC DNA]</scope>
    <source>
        <strain evidence="9 10">UCD-MCMsp1aY</strain>
    </source>
</reference>
<feature type="transmembrane region" description="Helical" evidence="7">
    <location>
        <begin position="382"/>
        <end position="400"/>
    </location>
</feature>
<dbReference type="SUPFAM" id="SSF116726">
    <property type="entry name" value="TrkA C-terminal domain-like"/>
    <property type="match status" value="2"/>
</dbReference>
<feature type="transmembrane region" description="Helical" evidence="7">
    <location>
        <begin position="467"/>
        <end position="500"/>
    </location>
</feature>
<gene>
    <name evidence="9" type="ORF">GNP35_01905</name>
</gene>
<feature type="transmembrane region" description="Helical" evidence="7">
    <location>
        <begin position="406"/>
        <end position="421"/>
    </location>
</feature>
<keyword evidence="10" id="KW-1185">Reference proteome</keyword>
<dbReference type="AlphaFoldDB" id="A0A6N8F597"/>
<comment type="subcellular location">
    <subcellularLocation>
        <location evidence="1">Membrane</location>
        <topology evidence="1">Multi-pass membrane protein</topology>
    </subcellularLocation>
</comment>
<proteinExistence type="predicted"/>
<evidence type="ECO:0000313" key="10">
    <source>
        <dbReference type="Proteomes" id="UP000439994"/>
    </source>
</evidence>
<feature type="transmembrane region" description="Helical" evidence="7">
    <location>
        <begin position="551"/>
        <end position="571"/>
    </location>
</feature>
<dbReference type="Proteomes" id="UP000439994">
    <property type="component" value="Unassembled WGS sequence"/>
</dbReference>
<dbReference type="RefSeq" id="WP_155694017.1">
    <property type="nucleotide sequence ID" value="NZ_WOCD01000001.1"/>
</dbReference>
<sequence length="576" mass="62653">MDVIIMVLVFVSTILALVKFNQHAAAVFSAAFSVTFLFGFISEQDVVASFTNSGLLVLIMLLLASVAIEKTSLIIWLTGKISSKTYPLSWLKLMVTTILGSAFLNNTAVVSTLIRPIRNNPKIAASRLLIPLSYAAILGGTLTLIGTSTNLIVNSMLIDETGEGFRFFEFTKVGLVVIAITSVVIFIVSYKLPDIKNASHKIQDYMIDTKLLAESSLIGKTVEEAGLRHLQSLFLVEIIRNNRTISPVTPKEVLEPTDRLLFSGDINQVSQLDHFDGLSIVVDATEVEFENLTEVVIRPGSHIVGQTLKKVEFRSKFDAAAIAIKRDGESLRGKLGELTLKAGDFLVLVTGKDFNKRHNVKKNFITLSGLQPEQKLSGWREFLAIGGFVGTILGAAIGAFSLFKGLAILLVLLMATGCLTSNDIKQRLAYNIWLIVGSAIALSHGLQNTGTLDILIGWLNLSLNSENGLYVLISIYILTVLLTELVTNNAAAALMFPLAYSIATAGGYEPMTFILAVTFAANTSFISPYSYQTNLMVFNAGQYRLLNFIKAGLPVSLTFSISALAAIIYFYPLTVL</sequence>
<dbReference type="InterPro" id="IPR036721">
    <property type="entry name" value="RCK_C_sf"/>
</dbReference>